<evidence type="ECO:0000313" key="1">
    <source>
        <dbReference type="EMBL" id="KAJ9066855.1"/>
    </source>
</evidence>
<reference evidence="1" key="1">
    <citation type="submission" date="2022-04" db="EMBL/GenBank/DDBJ databases">
        <title>Genome of the entomopathogenic fungus Entomophthora muscae.</title>
        <authorList>
            <person name="Elya C."/>
            <person name="Lovett B.R."/>
            <person name="Lee E."/>
            <person name="Macias A.M."/>
            <person name="Hajek A.E."/>
            <person name="De Bivort B.L."/>
            <person name="Kasson M.T."/>
            <person name="De Fine Licht H.H."/>
            <person name="Stajich J.E."/>
        </authorList>
    </citation>
    <scope>NUCLEOTIDE SEQUENCE</scope>
    <source>
        <strain evidence="1">Berkeley</strain>
    </source>
</reference>
<name>A0ACC2SX31_9FUNG</name>
<gene>
    <name evidence="1" type="ORF">DSO57_1005520</name>
</gene>
<comment type="caution">
    <text evidence="1">The sequence shown here is derived from an EMBL/GenBank/DDBJ whole genome shotgun (WGS) entry which is preliminary data.</text>
</comment>
<dbReference type="Proteomes" id="UP001165960">
    <property type="component" value="Unassembled WGS sequence"/>
</dbReference>
<dbReference type="EMBL" id="QTSX02004275">
    <property type="protein sequence ID" value="KAJ9066855.1"/>
    <property type="molecule type" value="Genomic_DNA"/>
</dbReference>
<evidence type="ECO:0000313" key="2">
    <source>
        <dbReference type="Proteomes" id="UP001165960"/>
    </source>
</evidence>
<proteinExistence type="predicted"/>
<keyword evidence="2" id="KW-1185">Reference proteome</keyword>
<sequence length="334" mass="36835">MNQSLRVLSIQSHVVFGYVGNKSATFPLQLLGFDVDVLNTVNFSNHTGYSHITGSKLEGRELKELLEGVFINELASYSYLLTGYLGTAGLVEATGEMVSKVKVACPGVTYVLDPVIGDNGKLYVSPEVIPIYRDVICPMADIITPNQFEAELLTEITILSIEDLAKVFDKFHKMGIKNVILTSCNVLPKSYCASQGSSSENEKTSFMYASQLVDDKPVAFYIAYPQKDHHFIGTGDLLASLILGWYQKSTSDNISQKDVSSLGHLATACQFAISTVQKVLDNTLIALEQFPKTNLSEQKKKNFSFMSSELRIINSRDDIISPVVKHLALPLIFE</sequence>
<protein>
    <submittedName>
        <fullName evidence="1">Uncharacterized protein</fullName>
    </submittedName>
</protein>
<organism evidence="1 2">
    <name type="scientific">Entomophthora muscae</name>
    <dbReference type="NCBI Taxonomy" id="34485"/>
    <lineage>
        <taxon>Eukaryota</taxon>
        <taxon>Fungi</taxon>
        <taxon>Fungi incertae sedis</taxon>
        <taxon>Zoopagomycota</taxon>
        <taxon>Entomophthoromycotina</taxon>
        <taxon>Entomophthoromycetes</taxon>
        <taxon>Entomophthorales</taxon>
        <taxon>Entomophthoraceae</taxon>
        <taxon>Entomophthora</taxon>
    </lineage>
</organism>
<accession>A0ACC2SX31</accession>